<reference evidence="4 5" key="1">
    <citation type="submission" date="2018-07" db="EMBL/GenBank/DDBJ databases">
        <title>Genome sequencing of oomycete isolates from Chile give support for New Zealand origin for Phytophthora kernoviae and make available the first Nothophytophthora sp. genome.</title>
        <authorList>
            <person name="Studholme D.J."/>
            <person name="Sanfuentes E."/>
            <person name="Panda P."/>
            <person name="Hill R."/>
            <person name="Sambles C."/>
            <person name="Grant M."/>
            <person name="Williams N.M."/>
            <person name="Mcdougal R.L."/>
        </authorList>
    </citation>
    <scope>NUCLEOTIDE SEQUENCE [LARGE SCALE GENOMIC DNA]</scope>
    <source>
        <strain evidence="3">Chile6</strain>
        <strain evidence="2">Chile7</strain>
    </source>
</reference>
<dbReference type="Gene3D" id="2.30.30.100">
    <property type="match status" value="1"/>
</dbReference>
<accession>A0A3F2RKT4</accession>
<gene>
    <name evidence="2" type="ORF">BBJ29_004827</name>
    <name evidence="3" type="ORF">BBP00_00006514</name>
</gene>
<evidence type="ECO:0000259" key="1">
    <source>
        <dbReference type="PROSITE" id="PS52002"/>
    </source>
</evidence>
<dbReference type="OrthoDB" id="10256176at2759"/>
<dbReference type="GO" id="GO:0016604">
    <property type="term" value="C:nuclear body"/>
    <property type="evidence" value="ECO:0007669"/>
    <property type="project" value="TreeGrafter"/>
</dbReference>
<evidence type="ECO:0000313" key="4">
    <source>
        <dbReference type="Proteomes" id="UP000277300"/>
    </source>
</evidence>
<dbReference type="InterPro" id="IPR052840">
    <property type="entry name" value="U7_snRNA_Sm-like"/>
</dbReference>
<organism evidence="3 4">
    <name type="scientific">Phytophthora kernoviae</name>
    <dbReference type="NCBI Taxonomy" id="325452"/>
    <lineage>
        <taxon>Eukaryota</taxon>
        <taxon>Sar</taxon>
        <taxon>Stramenopiles</taxon>
        <taxon>Oomycota</taxon>
        <taxon>Peronosporomycetes</taxon>
        <taxon>Peronosporales</taxon>
        <taxon>Peronosporaceae</taxon>
        <taxon>Phytophthora</taxon>
    </lineage>
</organism>
<dbReference type="InterPro" id="IPR001163">
    <property type="entry name" value="Sm_dom_euk/arc"/>
</dbReference>
<proteinExistence type="predicted"/>
<evidence type="ECO:0000313" key="3">
    <source>
        <dbReference type="EMBL" id="RLN59402.1"/>
    </source>
</evidence>
<dbReference type="GO" id="GO:0071254">
    <property type="term" value="C:cytoplasmic U snRNP body"/>
    <property type="evidence" value="ECO:0007669"/>
    <property type="project" value="TreeGrafter"/>
</dbReference>
<dbReference type="PANTHER" id="PTHR21196:SF1">
    <property type="entry name" value="U7 SNRNA-ASSOCIATED SM-LIKE PROTEIN LSM10"/>
    <property type="match status" value="1"/>
</dbReference>
<dbReference type="Pfam" id="PF01423">
    <property type="entry name" value="LSM"/>
    <property type="match status" value="1"/>
</dbReference>
<dbReference type="GO" id="GO:0071208">
    <property type="term" value="F:histone pre-mRNA DCP binding"/>
    <property type="evidence" value="ECO:0007669"/>
    <property type="project" value="TreeGrafter"/>
</dbReference>
<feature type="domain" description="Sm" evidence="1">
    <location>
        <begin position="22"/>
        <end position="94"/>
    </location>
</feature>
<sequence length="134" mass="15321">MEHKQPSAEVSKHKKKQHKPRSLLLLLKSFVGLRVRIDLKNDSMLEGVVQEVVQDMDFTLLDVCETKPNGATQQLDEVFVMGKTVLYVHIPDRINITQHLQQYCELEPSTKSLLKVSEPILELLNMIFLELGLA</sequence>
<dbReference type="EMBL" id="MBAD02001713">
    <property type="protein sequence ID" value="RLN52334.1"/>
    <property type="molecule type" value="Genomic_DNA"/>
</dbReference>
<dbReference type="Proteomes" id="UP000284657">
    <property type="component" value="Unassembled WGS sequence"/>
</dbReference>
<dbReference type="SMART" id="SM00651">
    <property type="entry name" value="Sm"/>
    <property type="match status" value="1"/>
</dbReference>
<dbReference type="PANTHER" id="PTHR21196">
    <property type="entry name" value="U7 SNRNA-ASSOCIATED SM-LIKE PROTEIN LSM10"/>
    <property type="match status" value="1"/>
</dbReference>
<evidence type="ECO:0000313" key="2">
    <source>
        <dbReference type="EMBL" id="RLN52334.1"/>
    </source>
</evidence>
<dbReference type="AlphaFoldDB" id="A0A3F2RKT4"/>
<dbReference type="SUPFAM" id="SSF50182">
    <property type="entry name" value="Sm-like ribonucleoproteins"/>
    <property type="match status" value="1"/>
</dbReference>
<dbReference type="InterPro" id="IPR010920">
    <property type="entry name" value="LSM_dom_sf"/>
</dbReference>
<dbReference type="GO" id="GO:0071209">
    <property type="term" value="F:U7 snRNA binding"/>
    <property type="evidence" value="ECO:0007669"/>
    <property type="project" value="TreeGrafter"/>
</dbReference>
<dbReference type="Proteomes" id="UP000277300">
    <property type="component" value="Unassembled WGS sequence"/>
</dbReference>
<dbReference type="EMBL" id="MBDO02000225">
    <property type="protein sequence ID" value="RLN59402.1"/>
    <property type="molecule type" value="Genomic_DNA"/>
</dbReference>
<dbReference type="PROSITE" id="PS52002">
    <property type="entry name" value="SM"/>
    <property type="match status" value="1"/>
</dbReference>
<dbReference type="GO" id="GO:0006398">
    <property type="term" value="P:mRNA 3'-end processing by stem-loop binding and cleavage"/>
    <property type="evidence" value="ECO:0007669"/>
    <property type="project" value="TreeGrafter"/>
</dbReference>
<evidence type="ECO:0000313" key="5">
    <source>
        <dbReference type="Proteomes" id="UP000284657"/>
    </source>
</evidence>
<dbReference type="InterPro" id="IPR047575">
    <property type="entry name" value="Sm"/>
</dbReference>
<protein>
    <recommendedName>
        <fullName evidence="1">Sm domain-containing protein</fullName>
    </recommendedName>
</protein>
<comment type="caution">
    <text evidence="3">The sequence shown here is derived from an EMBL/GenBank/DDBJ whole genome shotgun (WGS) entry which is preliminary data.</text>
</comment>
<name>A0A3F2RKT4_9STRA</name>